<evidence type="ECO:0000313" key="2">
    <source>
        <dbReference type="EMBL" id="MBO8436831.1"/>
    </source>
</evidence>
<reference evidence="2" key="2">
    <citation type="journal article" date="2021" name="PeerJ">
        <title>Extensive microbial diversity within the chicken gut microbiome revealed by metagenomics and culture.</title>
        <authorList>
            <person name="Gilroy R."/>
            <person name="Ravi A."/>
            <person name="Getino M."/>
            <person name="Pursley I."/>
            <person name="Horton D.L."/>
            <person name="Alikhan N.F."/>
            <person name="Baker D."/>
            <person name="Gharbi K."/>
            <person name="Hall N."/>
            <person name="Watson M."/>
            <person name="Adriaenssens E.M."/>
            <person name="Foster-Nyarko E."/>
            <person name="Jarju S."/>
            <person name="Secka A."/>
            <person name="Antonio M."/>
            <person name="Oren A."/>
            <person name="Chaudhuri R.R."/>
            <person name="La Ragione R."/>
            <person name="Hildebrand F."/>
            <person name="Pallen M.J."/>
        </authorList>
    </citation>
    <scope>NUCLEOTIDE SEQUENCE</scope>
    <source>
        <strain evidence="2">7293</strain>
    </source>
</reference>
<dbReference type="Gene3D" id="3.30.365.10">
    <property type="entry name" value="Aldehyde oxidase/xanthine dehydrogenase, molybdopterin binding domain"/>
    <property type="match status" value="2"/>
</dbReference>
<dbReference type="InterPro" id="IPR037165">
    <property type="entry name" value="AldOxase/xan_DH_Mopterin-bd_sf"/>
</dbReference>
<dbReference type="SUPFAM" id="SSF54665">
    <property type="entry name" value="CO dehydrogenase molybdoprotein N-domain-like"/>
    <property type="match status" value="1"/>
</dbReference>
<dbReference type="GO" id="GO:0016491">
    <property type="term" value="F:oxidoreductase activity"/>
    <property type="evidence" value="ECO:0007669"/>
    <property type="project" value="InterPro"/>
</dbReference>
<reference evidence="2" key="1">
    <citation type="submission" date="2020-10" db="EMBL/GenBank/DDBJ databases">
        <authorList>
            <person name="Gilroy R."/>
        </authorList>
    </citation>
    <scope>NUCLEOTIDE SEQUENCE</scope>
    <source>
        <strain evidence="2">7293</strain>
    </source>
</reference>
<evidence type="ECO:0000259" key="1">
    <source>
        <dbReference type="Pfam" id="PF02738"/>
    </source>
</evidence>
<evidence type="ECO:0000313" key="3">
    <source>
        <dbReference type="Proteomes" id="UP000823615"/>
    </source>
</evidence>
<organism evidence="2 3">
    <name type="scientific">Candidatus Ornithospirochaeta stercoripullorum</name>
    <dbReference type="NCBI Taxonomy" id="2840899"/>
    <lineage>
        <taxon>Bacteria</taxon>
        <taxon>Pseudomonadati</taxon>
        <taxon>Spirochaetota</taxon>
        <taxon>Spirochaetia</taxon>
        <taxon>Spirochaetales</taxon>
        <taxon>Spirochaetaceae</taxon>
        <taxon>Spirochaetaceae incertae sedis</taxon>
        <taxon>Candidatus Ornithospirochaeta</taxon>
    </lineage>
</organism>
<protein>
    <submittedName>
        <fullName evidence="2">Molybdopterin-dependent oxidoreductase</fullName>
    </submittedName>
</protein>
<dbReference type="AlphaFoldDB" id="A0A9D9E279"/>
<comment type="caution">
    <text evidence="2">The sequence shown here is derived from an EMBL/GenBank/DDBJ whole genome shotgun (WGS) entry which is preliminary data.</text>
</comment>
<feature type="domain" description="Aldehyde oxidase/xanthine dehydrogenase first molybdopterin binding" evidence="1">
    <location>
        <begin position="148"/>
        <end position="336"/>
    </location>
</feature>
<dbReference type="SUPFAM" id="SSF56003">
    <property type="entry name" value="Molybdenum cofactor-binding domain"/>
    <property type="match status" value="1"/>
</dbReference>
<dbReference type="Proteomes" id="UP000823615">
    <property type="component" value="Unassembled WGS sequence"/>
</dbReference>
<name>A0A9D9E279_9SPIO</name>
<accession>A0A9D9E279</accession>
<dbReference type="EMBL" id="JADIMT010000090">
    <property type="protein sequence ID" value="MBO8436831.1"/>
    <property type="molecule type" value="Genomic_DNA"/>
</dbReference>
<sequence length="644" mass="71797">MADRKNFSRYNMRCGILLHAKEGKTRISDLKLPELDSRYLVLTGSDLPGTNSISFMGRSMPLIAKETISYKDQIVLALFAPDYESAELMMREIQLSTEPLKEQPEAVTLPDSLEYSWGEMEENKEDKYREITTTFNLTRIARPNRKLYTVTAWMEGSNMHIEAPSQWVELIRDTVERATGYPKRNIIVHLLSYTAKHDEFLIEPAVLAAIAATATIRTGLPSEIREECYFSRPTVNVKRKVLLDEDMKPQFETAEMTIDQGAFAFAPEEYQRQAMTGLIPPYPLKGFRGSVKIISSPSHPASFCGSLGYSEALSSTEYHISRLAESAGMTPNLYRQMIEKDKRKFTDYIPGFDLTQQKKCMDKVVASSSFDRKWSANTFQKEDFGLLGYLKGIGMASGAGIAGFSTTLSKETGFSAMMTFTQKHNVTINTSALTHQGTMKSWKKRIAERIIPDRPEGVMFLDPGPDTIDSGPDVLSRLVASFTLQLESAAKRLSVLKDTEKLPVSIQFDAENTYYPCEFENSGYGAIVCEVVIDKATMIPQVKGIWASLSFPSIMDRVSLENSVRRTIMMTLQENGMSIPLSFHIDVEITEDGTDDTISSIQQLARGLTLGALYNALHQAVGGKADALPISDAEINLAFTGAEK</sequence>
<dbReference type="InterPro" id="IPR036856">
    <property type="entry name" value="Ald_Oxase/Xan_DH_a/b_sf"/>
</dbReference>
<dbReference type="Pfam" id="PF02738">
    <property type="entry name" value="MoCoBD_1"/>
    <property type="match status" value="1"/>
</dbReference>
<dbReference type="InterPro" id="IPR008274">
    <property type="entry name" value="AldOxase/xan_DH_MoCoBD1"/>
</dbReference>
<proteinExistence type="predicted"/>
<gene>
    <name evidence="2" type="ORF">IAA97_07635</name>
</gene>